<name>A0A3S1B2F4_ELYCH</name>
<dbReference type="Proteomes" id="UP000271974">
    <property type="component" value="Unassembled WGS sequence"/>
</dbReference>
<sequence>MIGLIAAFSSAEALCPLLRINGLTYDETRIWHVATQFSVHKGISLFIVLLARKEFRRQMLFVFESKQNIKRTRTANLLITQNTARQQSSRQLRFSGQAAEHQQSGSGRETPTTGPRGKTSPHPLTAMPLVVPDSQTIVCPKQGGMLSRDKQNDYETPEWLLKKEAPAPVWSLSRLLGRQKPSPVASVANSD</sequence>
<reference evidence="2 3" key="1">
    <citation type="submission" date="2019-01" db="EMBL/GenBank/DDBJ databases">
        <title>A draft genome assembly of the solar-powered sea slug Elysia chlorotica.</title>
        <authorList>
            <person name="Cai H."/>
            <person name="Li Q."/>
            <person name="Fang X."/>
            <person name="Li J."/>
            <person name="Curtis N.E."/>
            <person name="Altenburger A."/>
            <person name="Shibata T."/>
            <person name="Feng M."/>
            <person name="Maeda T."/>
            <person name="Schwartz J.A."/>
            <person name="Shigenobu S."/>
            <person name="Lundholm N."/>
            <person name="Nishiyama T."/>
            <person name="Yang H."/>
            <person name="Hasebe M."/>
            <person name="Li S."/>
            <person name="Pierce S.K."/>
            <person name="Wang J."/>
        </authorList>
    </citation>
    <scope>NUCLEOTIDE SEQUENCE [LARGE SCALE GENOMIC DNA]</scope>
    <source>
        <strain evidence="2">EC2010</strain>
        <tissue evidence="2">Whole organism of an adult</tissue>
    </source>
</reference>
<accession>A0A3S1B2F4</accession>
<proteinExistence type="predicted"/>
<feature type="compositionally biased region" description="Polar residues" evidence="1">
    <location>
        <begin position="84"/>
        <end position="113"/>
    </location>
</feature>
<feature type="region of interest" description="Disordered" evidence="1">
    <location>
        <begin position="84"/>
        <end position="127"/>
    </location>
</feature>
<dbReference type="AlphaFoldDB" id="A0A3S1B2F4"/>
<comment type="caution">
    <text evidence="2">The sequence shown here is derived from an EMBL/GenBank/DDBJ whole genome shotgun (WGS) entry which is preliminary data.</text>
</comment>
<evidence type="ECO:0000256" key="1">
    <source>
        <dbReference type="SAM" id="MobiDB-lite"/>
    </source>
</evidence>
<gene>
    <name evidence="2" type="ORF">EGW08_021980</name>
</gene>
<evidence type="ECO:0000313" key="2">
    <source>
        <dbReference type="EMBL" id="RUS70258.1"/>
    </source>
</evidence>
<organism evidence="2 3">
    <name type="scientific">Elysia chlorotica</name>
    <name type="common">Eastern emerald elysia</name>
    <name type="synonym">Sea slug</name>
    <dbReference type="NCBI Taxonomy" id="188477"/>
    <lineage>
        <taxon>Eukaryota</taxon>
        <taxon>Metazoa</taxon>
        <taxon>Spiralia</taxon>
        <taxon>Lophotrochozoa</taxon>
        <taxon>Mollusca</taxon>
        <taxon>Gastropoda</taxon>
        <taxon>Heterobranchia</taxon>
        <taxon>Euthyneura</taxon>
        <taxon>Panpulmonata</taxon>
        <taxon>Sacoglossa</taxon>
        <taxon>Placobranchoidea</taxon>
        <taxon>Plakobranchidae</taxon>
        <taxon>Elysia</taxon>
    </lineage>
</organism>
<evidence type="ECO:0000313" key="3">
    <source>
        <dbReference type="Proteomes" id="UP000271974"/>
    </source>
</evidence>
<keyword evidence="3" id="KW-1185">Reference proteome</keyword>
<protein>
    <submittedName>
        <fullName evidence="2">Uncharacterized protein</fullName>
    </submittedName>
</protein>
<dbReference type="EMBL" id="RQTK01001449">
    <property type="protein sequence ID" value="RUS70258.1"/>
    <property type="molecule type" value="Genomic_DNA"/>
</dbReference>